<accession>A0A427B8N8</accession>
<evidence type="ECO:0000313" key="2">
    <source>
        <dbReference type="Proteomes" id="UP000287651"/>
    </source>
</evidence>
<proteinExistence type="predicted"/>
<protein>
    <submittedName>
        <fullName evidence="1">Uncharacterized protein</fullName>
    </submittedName>
</protein>
<dbReference type="AlphaFoldDB" id="A0A427B8N8"/>
<reference evidence="1 2" key="1">
    <citation type="journal article" date="2014" name="Agronomy (Basel)">
        <title>A Draft Genome Sequence for Ensete ventricosum, the Drought-Tolerant Tree Against Hunger.</title>
        <authorList>
            <person name="Harrison J."/>
            <person name="Moore K.A."/>
            <person name="Paszkiewicz K."/>
            <person name="Jones T."/>
            <person name="Grant M."/>
            <person name="Ambacheew D."/>
            <person name="Muzemil S."/>
            <person name="Studholme D.J."/>
        </authorList>
    </citation>
    <scope>NUCLEOTIDE SEQUENCE [LARGE SCALE GENOMIC DNA]</scope>
</reference>
<comment type="caution">
    <text evidence="1">The sequence shown here is derived from an EMBL/GenBank/DDBJ whole genome shotgun (WGS) entry which is preliminary data.</text>
</comment>
<evidence type="ECO:0000313" key="1">
    <source>
        <dbReference type="EMBL" id="RRT84859.1"/>
    </source>
</evidence>
<dbReference type="Proteomes" id="UP000287651">
    <property type="component" value="Unassembled WGS sequence"/>
</dbReference>
<sequence length="155" mass="17497">MKGVDALLQFVLHILLLRLESRIFEFGFFDGFNQEKLSLLASVVVAPWLVTMPTQSLHGSVAKLLSRKFLWLRGSTGSGWSCAKEIIALNVYSRHALTSHLISCFNPSMKSLSTAFQINLEFDMKDARTWLDILAWLRFDESSWVDHSGSCTSLV</sequence>
<dbReference type="EMBL" id="AMZH03000219">
    <property type="protein sequence ID" value="RRT84859.1"/>
    <property type="molecule type" value="Genomic_DNA"/>
</dbReference>
<name>A0A427B8N8_ENSVE</name>
<gene>
    <name evidence="1" type="ORF">B296_00013029</name>
</gene>
<organism evidence="1 2">
    <name type="scientific">Ensete ventricosum</name>
    <name type="common">Abyssinian banana</name>
    <name type="synonym">Musa ensete</name>
    <dbReference type="NCBI Taxonomy" id="4639"/>
    <lineage>
        <taxon>Eukaryota</taxon>
        <taxon>Viridiplantae</taxon>
        <taxon>Streptophyta</taxon>
        <taxon>Embryophyta</taxon>
        <taxon>Tracheophyta</taxon>
        <taxon>Spermatophyta</taxon>
        <taxon>Magnoliopsida</taxon>
        <taxon>Liliopsida</taxon>
        <taxon>Zingiberales</taxon>
        <taxon>Musaceae</taxon>
        <taxon>Ensete</taxon>
    </lineage>
</organism>